<evidence type="ECO:0000313" key="2">
    <source>
        <dbReference type="EMBL" id="MET4542253.1"/>
    </source>
</evidence>
<proteinExistence type="predicted"/>
<protein>
    <submittedName>
        <fullName evidence="2">Cysteine synthase</fullName>
    </submittedName>
</protein>
<comment type="caution">
    <text evidence="2">The sequence shown here is derived from an EMBL/GenBank/DDBJ whole genome shotgun (WGS) entry which is preliminary data.</text>
</comment>
<feature type="chain" id="PRO_5045414551" evidence="1">
    <location>
        <begin position="31"/>
        <end position="83"/>
    </location>
</feature>
<evidence type="ECO:0000256" key="1">
    <source>
        <dbReference type="SAM" id="SignalP"/>
    </source>
</evidence>
<organism evidence="2 3">
    <name type="scientific">Arthrobacter bambusae</name>
    <dbReference type="NCBI Taxonomy" id="1338426"/>
    <lineage>
        <taxon>Bacteria</taxon>
        <taxon>Bacillati</taxon>
        <taxon>Actinomycetota</taxon>
        <taxon>Actinomycetes</taxon>
        <taxon>Micrococcales</taxon>
        <taxon>Micrococcaceae</taxon>
        <taxon>Arthrobacter</taxon>
    </lineage>
</organism>
<keyword evidence="3" id="KW-1185">Reference proteome</keyword>
<accession>A0ABV2PBU5</accession>
<name>A0ABV2PBU5_9MICC</name>
<dbReference type="Proteomes" id="UP001549307">
    <property type="component" value="Unassembled WGS sequence"/>
</dbReference>
<keyword evidence="1" id="KW-0732">Signal</keyword>
<gene>
    <name evidence="2" type="ORF">ABIE37_004058</name>
</gene>
<dbReference type="EMBL" id="JBEPSN010000012">
    <property type="protein sequence ID" value="MET4542253.1"/>
    <property type="molecule type" value="Genomic_DNA"/>
</dbReference>
<feature type="signal peptide" evidence="1">
    <location>
        <begin position="1"/>
        <end position="30"/>
    </location>
</feature>
<dbReference type="GeneID" id="92754984"/>
<reference evidence="2 3" key="1">
    <citation type="submission" date="2024-06" db="EMBL/GenBank/DDBJ databases">
        <title>Sorghum-associated microbial communities from plants grown in Nebraska, USA.</title>
        <authorList>
            <person name="Schachtman D."/>
        </authorList>
    </citation>
    <scope>NUCLEOTIDE SEQUENCE [LARGE SCALE GENOMIC DNA]</scope>
    <source>
        <strain evidence="2 3">3552</strain>
    </source>
</reference>
<dbReference type="RefSeq" id="WP_354232598.1">
    <property type="nucleotide sequence ID" value="NZ_JBEPSN010000012.1"/>
</dbReference>
<sequence>MKKLKTVLATAVAGISLSAGALVMAAPAHADFNTYQVVRATNAACSAELRAAIQAYGGSVTAVTPCHWNKYQRMYIGSFGYNY</sequence>
<evidence type="ECO:0000313" key="3">
    <source>
        <dbReference type="Proteomes" id="UP001549307"/>
    </source>
</evidence>